<dbReference type="AlphaFoldDB" id="A0A841ENL8"/>
<dbReference type="PANTHER" id="PTHR43547:SF2">
    <property type="entry name" value="HYBRID SIGNAL TRANSDUCTION HISTIDINE KINASE C"/>
    <property type="match status" value="1"/>
</dbReference>
<organism evidence="2 3">
    <name type="scientific">Arcicella rosea</name>
    <dbReference type="NCBI Taxonomy" id="502909"/>
    <lineage>
        <taxon>Bacteria</taxon>
        <taxon>Pseudomonadati</taxon>
        <taxon>Bacteroidota</taxon>
        <taxon>Cytophagia</taxon>
        <taxon>Cytophagales</taxon>
        <taxon>Flectobacillaceae</taxon>
        <taxon>Arcicella</taxon>
    </lineage>
</organism>
<comment type="caution">
    <text evidence="2">The sequence shown here is derived from an EMBL/GenBank/DDBJ whole genome shotgun (WGS) entry which is preliminary data.</text>
</comment>
<dbReference type="PANTHER" id="PTHR43547">
    <property type="entry name" value="TWO-COMPONENT HISTIDINE KINASE"/>
    <property type="match status" value="1"/>
</dbReference>
<reference evidence="2 3" key="1">
    <citation type="submission" date="2020-08" db="EMBL/GenBank/DDBJ databases">
        <title>Functional genomics of gut bacteria from endangered species of beetles.</title>
        <authorList>
            <person name="Carlos-Shanley C."/>
        </authorList>
    </citation>
    <scope>NUCLEOTIDE SEQUENCE [LARGE SCALE GENOMIC DNA]</scope>
    <source>
        <strain evidence="2 3">S00070</strain>
    </source>
</reference>
<dbReference type="Gene3D" id="2.130.10.10">
    <property type="entry name" value="YVTN repeat-like/Quinoprotein amine dehydrogenase"/>
    <property type="match status" value="5"/>
</dbReference>
<evidence type="ECO:0000313" key="2">
    <source>
        <dbReference type="EMBL" id="MBB6002328.1"/>
    </source>
</evidence>
<dbReference type="InterPro" id="IPR011110">
    <property type="entry name" value="Reg_prop"/>
</dbReference>
<keyword evidence="3" id="KW-1185">Reference proteome</keyword>
<dbReference type="Pfam" id="PF07494">
    <property type="entry name" value="Reg_prop"/>
    <property type="match status" value="5"/>
</dbReference>
<proteinExistence type="predicted"/>
<gene>
    <name evidence="2" type="ORF">HNP25_000980</name>
</gene>
<dbReference type="Proteomes" id="UP000524404">
    <property type="component" value="Unassembled WGS sequence"/>
</dbReference>
<dbReference type="GO" id="GO:0016829">
    <property type="term" value="F:lyase activity"/>
    <property type="evidence" value="ECO:0007669"/>
    <property type="project" value="UniProtKB-KW"/>
</dbReference>
<dbReference type="GO" id="GO:0000155">
    <property type="term" value="F:phosphorelay sensor kinase activity"/>
    <property type="evidence" value="ECO:0007669"/>
    <property type="project" value="TreeGrafter"/>
</dbReference>
<accession>A0A841ENL8</accession>
<name>A0A841ENL8_9BACT</name>
<dbReference type="EMBL" id="JACHKT010000005">
    <property type="protein sequence ID" value="MBB6002328.1"/>
    <property type="molecule type" value="Genomic_DNA"/>
</dbReference>
<evidence type="ECO:0000256" key="1">
    <source>
        <dbReference type="ARBA" id="ARBA00022553"/>
    </source>
</evidence>
<dbReference type="InterPro" id="IPR015943">
    <property type="entry name" value="WD40/YVTN_repeat-like_dom_sf"/>
</dbReference>
<dbReference type="RefSeq" id="WP_184131111.1">
    <property type="nucleotide sequence ID" value="NZ_JACHKT010000005.1"/>
</dbReference>
<sequence>MTNNTNSTTKKEQHTKIVRTLGTQSENVVCQLLDKDGNLWFSICGEGAYRYDGKSFINFTTKDGLCNNNVGSIIQDRAGNILFGTNRGICKYDGKNFTNVPMTDTLSITSLLEDRAGNIWFGVMNKGIYRYDGTNVSNFLYKHEHPFFGDKYENYISDIIQDRNGNLWFSSWNGGGVWKYDGKSFKNFLPSLDYYKTNQDKRRSGNTENSLNFIQNIKSFIKTQDYISDDMIFSITEDHLGNIWFATRNHGVCRYNGKTFITIGRHEGFESGGAYAILEDKKGDFWFTTEKDGIWRYDGKTIKNFNEKDGLINNAVMNVLEDKEGNLWFGTKFFGLSLYDGKNFTTFSQYDK</sequence>
<evidence type="ECO:0000313" key="3">
    <source>
        <dbReference type="Proteomes" id="UP000524404"/>
    </source>
</evidence>
<keyword evidence="1" id="KW-0597">Phosphoprotein</keyword>
<protein>
    <submittedName>
        <fullName evidence="2">Streptogramin lyase</fullName>
    </submittedName>
</protein>
<keyword evidence="2" id="KW-0456">Lyase</keyword>
<dbReference type="SUPFAM" id="SSF63829">
    <property type="entry name" value="Calcium-dependent phosphotriesterase"/>
    <property type="match status" value="2"/>
</dbReference>